<keyword evidence="2" id="KW-1185">Reference proteome</keyword>
<sequence>MAMEGPRTCQLEPLKVKPWLLFFRCAVLKFLEKIFMQETLLR</sequence>
<evidence type="ECO:0000313" key="2">
    <source>
        <dbReference type="Proteomes" id="UP000192247"/>
    </source>
</evidence>
<name>A0A1V9XHT7_9ACAR</name>
<organism evidence="1 2">
    <name type="scientific">Tropilaelaps mercedesae</name>
    <dbReference type="NCBI Taxonomy" id="418985"/>
    <lineage>
        <taxon>Eukaryota</taxon>
        <taxon>Metazoa</taxon>
        <taxon>Ecdysozoa</taxon>
        <taxon>Arthropoda</taxon>
        <taxon>Chelicerata</taxon>
        <taxon>Arachnida</taxon>
        <taxon>Acari</taxon>
        <taxon>Parasitiformes</taxon>
        <taxon>Mesostigmata</taxon>
        <taxon>Gamasina</taxon>
        <taxon>Dermanyssoidea</taxon>
        <taxon>Laelapidae</taxon>
        <taxon>Tropilaelaps</taxon>
    </lineage>
</organism>
<proteinExistence type="predicted"/>
<accession>A0A1V9XHT7</accession>
<dbReference type="AlphaFoldDB" id="A0A1V9XHT7"/>
<evidence type="ECO:0000313" key="1">
    <source>
        <dbReference type="EMBL" id="OQR73059.1"/>
    </source>
</evidence>
<dbReference type="Proteomes" id="UP000192247">
    <property type="component" value="Unassembled WGS sequence"/>
</dbReference>
<dbReference type="EMBL" id="MNPL01010552">
    <property type="protein sequence ID" value="OQR73059.1"/>
    <property type="molecule type" value="Genomic_DNA"/>
</dbReference>
<dbReference type="InParanoid" id="A0A1V9XHT7"/>
<reference evidence="1 2" key="1">
    <citation type="journal article" date="2017" name="Gigascience">
        <title>Draft genome of the honey bee ectoparasitic mite, Tropilaelaps mercedesae, is shaped by the parasitic life history.</title>
        <authorList>
            <person name="Dong X."/>
            <person name="Armstrong S.D."/>
            <person name="Xia D."/>
            <person name="Makepeace B.L."/>
            <person name="Darby A.C."/>
            <person name="Kadowaki T."/>
        </authorList>
    </citation>
    <scope>NUCLEOTIDE SEQUENCE [LARGE SCALE GENOMIC DNA]</scope>
    <source>
        <strain evidence="1">Wuxi-XJTLU</strain>
    </source>
</reference>
<comment type="caution">
    <text evidence="1">The sequence shown here is derived from an EMBL/GenBank/DDBJ whole genome shotgun (WGS) entry which is preliminary data.</text>
</comment>
<gene>
    <name evidence="1" type="ORF">BIW11_03657</name>
</gene>
<protein>
    <submittedName>
        <fullName evidence="1">Uncharacterized protein</fullName>
    </submittedName>
</protein>